<dbReference type="OrthoDB" id="9788394at2"/>
<comment type="subcellular location">
    <subcellularLocation>
        <location evidence="8">Cytoplasm</location>
    </subcellularLocation>
</comment>
<comment type="caution">
    <text evidence="8">Lacks conserved residue(s) required for the propagation of feature annotation.</text>
</comment>
<evidence type="ECO:0000313" key="10">
    <source>
        <dbReference type="EMBL" id="PLW83168.1"/>
    </source>
</evidence>
<keyword evidence="2 8" id="KW-0808">Transferase</keyword>
<evidence type="ECO:0000256" key="6">
    <source>
        <dbReference type="ARBA" id="ARBA00023134"/>
    </source>
</evidence>
<keyword evidence="5 8" id="KW-0460">Magnesium</keyword>
<dbReference type="InterPro" id="IPR025877">
    <property type="entry name" value="MobA-like_NTP_Trfase"/>
</dbReference>
<dbReference type="GO" id="GO:0005737">
    <property type="term" value="C:cytoplasm"/>
    <property type="evidence" value="ECO:0007669"/>
    <property type="project" value="UniProtKB-SubCell"/>
</dbReference>
<evidence type="ECO:0000256" key="4">
    <source>
        <dbReference type="ARBA" id="ARBA00022741"/>
    </source>
</evidence>
<keyword evidence="3 8" id="KW-0479">Metal-binding</keyword>
<reference evidence="11" key="1">
    <citation type="submission" date="2017-11" db="EMBL/GenBank/DDBJ databases">
        <title>The draft genome sequence of Chromatocurvus sp. F02.</title>
        <authorList>
            <person name="Du Z.-J."/>
            <person name="Chang Y.-Q."/>
        </authorList>
    </citation>
    <scope>NUCLEOTIDE SEQUENCE [LARGE SCALE GENOMIC DNA]</scope>
    <source>
        <strain evidence="11">F02</strain>
    </source>
</reference>
<comment type="caution">
    <text evidence="10">The sequence shown here is derived from an EMBL/GenBank/DDBJ whole genome shotgun (WGS) entry which is preliminary data.</text>
</comment>
<dbReference type="SUPFAM" id="SSF53448">
    <property type="entry name" value="Nucleotide-diphospho-sugar transferases"/>
    <property type="match status" value="1"/>
</dbReference>
<accession>A0A2N5Y470</accession>
<dbReference type="PANTHER" id="PTHR19136:SF81">
    <property type="entry name" value="MOLYBDENUM COFACTOR GUANYLYLTRANSFERASE"/>
    <property type="match status" value="1"/>
</dbReference>
<keyword evidence="6 8" id="KW-0342">GTP-binding</keyword>
<dbReference type="HAMAP" id="MF_00316">
    <property type="entry name" value="MobA"/>
    <property type="match status" value="1"/>
</dbReference>
<dbReference type="NCBIfam" id="TIGR02665">
    <property type="entry name" value="molyb_mobA"/>
    <property type="match status" value="1"/>
</dbReference>
<dbReference type="GO" id="GO:0046872">
    <property type="term" value="F:metal ion binding"/>
    <property type="evidence" value="ECO:0007669"/>
    <property type="project" value="UniProtKB-KW"/>
</dbReference>
<feature type="domain" description="MobA-like NTP transferase" evidence="9">
    <location>
        <begin position="9"/>
        <end position="166"/>
    </location>
</feature>
<dbReference type="RefSeq" id="WP_101520770.1">
    <property type="nucleotide sequence ID" value="NZ_PKLZ01000003.1"/>
</dbReference>
<evidence type="ECO:0000256" key="5">
    <source>
        <dbReference type="ARBA" id="ARBA00022842"/>
    </source>
</evidence>
<feature type="binding site" evidence="8">
    <location>
        <position position="71"/>
    </location>
    <ligand>
        <name>GTP</name>
        <dbReference type="ChEBI" id="CHEBI:37565"/>
    </ligand>
</feature>
<keyword evidence="11" id="KW-1185">Reference proteome</keyword>
<organism evidence="10 11">
    <name type="scientific">Kineobactrum sediminis</name>
    <dbReference type="NCBI Taxonomy" id="1905677"/>
    <lineage>
        <taxon>Bacteria</taxon>
        <taxon>Pseudomonadati</taxon>
        <taxon>Pseudomonadota</taxon>
        <taxon>Gammaproteobacteria</taxon>
        <taxon>Cellvibrionales</taxon>
        <taxon>Halieaceae</taxon>
        <taxon>Kineobactrum</taxon>
    </lineage>
</organism>
<keyword evidence="4 8" id="KW-0547">Nucleotide-binding</keyword>
<evidence type="ECO:0000256" key="2">
    <source>
        <dbReference type="ARBA" id="ARBA00022679"/>
    </source>
</evidence>
<evidence type="ECO:0000259" key="9">
    <source>
        <dbReference type="Pfam" id="PF12804"/>
    </source>
</evidence>
<keyword evidence="1 8" id="KW-0963">Cytoplasm</keyword>
<dbReference type="Proteomes" id="UP000234845">
    <property type="component" value="Unassembled WGS sequence"/>
</dbReference>
<dbReference type="CDD" id="cd02503">
    <property type="entry name" value="MobA"/>
    <property type="match status" value="1"/>
</dbReference>
<sequence>MTTTGNIHGLILAGGAGSRVGGRDKGLLEWRGKPLVQWVAQSLRPQVNTLYISCNRNQCTYRSFADHVISDQPGPPVGPLAGLRALPAIPPGDYLLVVPCDTPLVPATLGTRLMETLGADNALAVCYAEDQINRHYLHALLKSECLHSLEDYLVSGHRSVRGWYATLQAAAVDFSDMTDAFSNLNTLQPDC</sequence>
<feature type="binding site" evidence="8">
    <location>
        <begin position="12"/>
        <end position="14"/>
    </location>
    <ligand>
        <name>GTP</name>
        <dbReference type="ChEBI" id="CHEBI:37565"/>
    </ligand>
</feature>
<dbReference type="AlphaFoldDB" id="A0A2N5Y470"/>
<comment type="catalytic activity">
    <reaction evidence="8">
        <text>Mo-molybdopterin + GTP + H(+) = Mo-molybdopterin guanine dinucleotide + diphosphate</text>
        <dbReference type="Rhea" id="RHEA:34243"/>
        <dbReference type="ChEBI" id="CHEBI:15378"/>
        <dbReference type="ChEBI" id="CHEBI:33019"/>
        <dbReference type="ChEBI" id="CHEBI:37565"/>
        <dbReference type="ChEBI" id="CHEBI:71302"/>
        <dbReference type="ChEBI" id="CHEBI:71310"/>
        <dbReference type="EC" id="2.7.7.77"/>
    </reaction>
</comment>
<dbReference type="GO" id="GO:0005525">
    <property type="term" value="F:GTP binding"/>
    <property type="evidence" value="ECO:0007669"/>
    <property type="project" value="UniProtKB-UniRule"/>
</dbReference>
<feature type="binding site" evidence="8">
    <location>
        <position position="101"/>
    </location>
    <ligand>
        <name>Mg(2+)</name>
        <dbReference type="ChEBI" id="CHEBI:18420"/>
    </ligand>
</feature>
<feature type="binding site" evidence="8">
    <location>
        <position position="25"/>
    </location>
    <ligand>
        <name>GTP</name>
        <dbReference type="ChEBI" id="CHEBI:37565"/>
    </ligand>
</feature>
<dbReference type="GO" id="GO:0061603">
    <property type="term" value="F:molybdenum cofactor guanylyltransferase activity"/>
    <property type="evidence" value="ECO:0007669"/>
    <property type="project" value="UniProtKB-EC"/>
</dbReference>
<feature type="binding site" evidence="8">
    <location>
        <position position="101"/>
    </location>
    <ligand>
        <name>GTP</name>
        <dbReference type="ChEBI" id="CHEBI:37565"/>
    </ligand>
</feature>
<dbReference type="PANTHER" id="PTHR19136">
    <property type="entry name" value="MOLYBDENUM COFACTOR GUANYLYLTRANSFERASE"/>
    <property type="match status" value="1"/>
</dbReference>
<dbReference type="InterPro" id="IPR029044">
    <property type="entry name" value="Nucleotide-diphossugar_trans"/>
</dbReference>
<dbReference type="GO" id="GO:1902758">
    <property type="term" value="P:bis(molybdopterin guanine dinucleotide)molybdenum biosynthetic process"/>
    <property type="evidence" value="ECO:0007669"/>
    <property type="project" value="TreeGrafter"/>
</dbReference>
<evidence type="ECO:0000256" key="1">
    <source>
        <dbReference type="ARBA" id="ARBA00022490"/>
    </source>
</evidence>
<proteinExistence type="inferred from homology"/>
<comment type="function">
    <text evidence="8">Transfers a GMP moiety from GTP to Mo-molybdopterin (Mo-MPT) cofactor (Moco or molybdenum cofactor) to form Mo-molybdopterin guanine dinucleotide (Mo-MGD) cofactor.</text>
</comment>
<evidence type="ECO:0000313" key="11">
    <source>
        <dbReference type="Proteomes" id="UP000234845"/>
    </source>
</evidence>
<evidence type="ECO:0000256" key="7">
    <source>
        <dbReference type="ARBA" id="ARBA00023150"/>
    </source>
</evidence>
<comment type="domain">
    <text evidence="8">The N-terminal domain determines nucleotide recognition and specific binding, while the C-terminal domain determines the specific binding to the target protein.</text>
</comment>
<comment type="subunit">
    <text evidence="8">Monomer.</text>
</comment>
<name>A0A2N5Y470_9GAMM</name>
<keyword evidence="7 8" id="KW-0501">Molybdenum cofactor biosynthesis</keyword>
<dbReference type="Pfam" id="PF12804">
    <property type="entry name" value="NTP_transf_3"/>
    <property type="match status" value="1"/>
</dbReference>
<dbReference type="EMBL" id="PKLZ01000003">
    <property type="protein sequence ID" value="PLW83168.1"/>
    <property type="molecule type" value="Genomic_DNA"/>
</dbReference>
<dbReference type="InterPro" id="IPR013482">
    <property type="entry name" value="Molybde_CF_guanTrfase"/>
</dbReference>
<dbReference type="Gene3D" id="3.90.550.10">
    <property type="entry name" value="Spore Coat Polysaccharide Biosynthesis Protein SpsA, Chain A"/>
    <property type="match status" value="1"/>
</dbReference>
<protein>
    <recommendedName>
        <fullName evidence="8">Molybdenum cofactor guanylyltransferase</fullName>
        <shortName evidence="8">MoCo guanylyltransferase</shortName>
        <ecNumber evidence="8">2.7.7.77</ecNumber>
    </recommendedName>
    <alternativeName>
        <fullName evidence="8">GTP:molybdopterin guanylyltransferase</fullName>
    </alternativeName>
    <alternativeName>
        <fullName evidence="8">Mo-MPT guanylyltransferase</fullName>
    </alternativeName>
    <alternativeName>
        <fullName evidence="8">Molybdopterin guanylyltransferase</fullName>
    </alternativeName>
    <alternativeName>
        <fullName evidence="8">Molybdopterin-guanine dinucleotide synthase</fullName>
        <shortName evidence="8">MGD synthase</shortName>
    </alternativeName>
</protein>
<evidence type="ECO:0000256" key="8">
    <source>
        <dbReference type="HAMAP-Rule" id="MF_00316"/>
    </source>
</evidence>
<dbReference type="EC" id="2.7.7.77" evidence="8"/>
<comment type="similarity">
    <text evidence="8">Belongs to the MobA family.</text>
</comment>
<evidence type="ECO:0000256" key="3">
    <source>
        <dbReference type="ARBA" id="ARBA00022723"/>
    </source>
</evidence>
<comment type="cofactor">
    <cofactor evidence="8">
        <name>Mg(2+)</name>
        <dbReference type="ChEBI" id="CHEBI:18420"/>
    </cofactor>
</comment>
<keyword evidence="10" id="KW-0548">Nucleotidyltransferase</keyword>
<gene>
    <name evidence="8 10" type="primary">mobA</name>
    <name evidence="10" type="ORF">CWI75_07060</name>
</gene>